<organism evidence="5 6">
    <name type="scientific">Phialocephala subalpina</name>
    <dbReference type="NCBI Taxonomy" id="576137"/>
    <lineage>
        <taxon>Eukaryota</taxon>
        <taxon>Fungi</taxon>
        <taxon>Dikarya</taxon>
        <taxon>Ascomycota</taxon>
        <taxon>Pezizomycotina</taxon>
        <taxon>Leotiomycetes</taxon>
        <taxon>Helotiales</taxon>
        <taxon>Mollisiaceae</taxon>
        <taxon>Phialocephala</taxon>
        <taxon>Phialocephala fortinii species complex</taxon>
    </lineage>
</organism>
<dbReference type="PANTHER" id="PTHR43364:SF7">
    <property type="entry name" value="NADP-DEPENDENT OXIDOREDUCTASE DOMAIN-CONTAINING PROTEIN-RELATED"/>
    <property type="match status" value="1"/>
</dbReference>
<accession>A0A1L7WBY3</accession>
<feature type="domain" description="NADP-dependent oxidoreductase" evidence="4">
    <location>
        <begin position="30"/>
        <end position="328"/>
    </location>
</feature>
<keyword evidence="2" id="KW-0560">Oxidoreductase</keyword>
<dbReference type="GO" id="GO:0016491">
    <property type="term" value="F:oxidoreductase activity"/>
    <property type="evidence" value="ECO:0007669"/>
    <property type="project" value="UniProtKB-KW"/>
</dbReference>
<reference evidence="5 6" key="1">
    <citation type="submission" date="2016-03" db="EMBL/GenBank/DDBJ databases">
        <authorList>
            <person name="Ploux O."/>
        </authorList>
    </citation>
    <scope>NUCLEOTIDE SEQUENCE [LARGE SCALE GENOMIC DNA]</scope>
    <source>
        <strain evidence="5 6">UAMH 11012</strain>
    </source>
</reference>
<evidence type="ECO:0000259" key="4">
    <source>
        <dbReference type="Pfam" id="PF00248"/>
    </source>
</evidence>
<evidence type="ECO:0000313" key="6">
    <source>
        <dbReference type="Proteomes" id="UP000184330"/>
    </source>
</evidence>
<keyword evidence="6" id="KW-1185">Reference proteome</keyword>
<dbReference type="SUPFAM" id="SSF51430">
    <property type="entry name" value="NAD(P)-linked oxidoreductase"/>
    <property type="match status" value="1"/>
</dbReference>
<dbReference type="OrthoDB" id="48988at2759"/>
<dbReference type="InterPro" id="IPR036812">
    <property type="entry name" value="NAD(P)_OxRdtase_dom_sf"/>
</dbReference>
<dbReference type="PRINTS" id="PR00069">
    <property type="entry name" value="ALDKETRDTASE"/>
</dbReference>
<evidence type="ECO:0000313" key="5">
    <source>
        <dbReference type="EMBL" id="CZR50278.1"/>
    </source>
</evidence>
<evidence type="ECO:0000256" key="3">
    <source>
        <dbReference type="ARBA" id="ARBA00038157"/>
    </source>
</evidence>
<dbReference type="AlphaFoldDB" id="A0A1L7WBY3"/>
<name>A0A1L7WBY3_9HELO</name>
<protein>
    <submittedName>
        <fullName evidence="5">Probable IN2-2 protein</fullName>
    </submittedName>
</protein>
<dbReference type="EMBL" id="FJOG01000001">
    <property type="protein sequence ID" value="CZR50278.1"/>
    <property type="molecule type" value="Genomic_DNA"/>
</dbReference>
<evidence type="ECO:0000256" key="2">
    <source>
        <dbReference type="ARBA" id="ARBA00023002"/>
    </source>
</evidence>
<dbReference type="InterPro" id="IPR023210">
    <property type="entry name" value="NADP_OxRdtase_dom"/>
</dbReference>
<dbReference type="InterPro" id="IPR050523">
    <property type="entry name" value="AKR_Detox_Biosynth"/>
</dbReference>
<dbReference type="STRING" id="576137.A0A1L7WBY3"/>
<sequence length="369" mass="40493">MAAFAPPPPAKTGLGYYRNLSPTASVRVSPLCLGAMNFGDSWAHMGKCEEADAMLDTFHENGGNFIDTANNYQKGQSEQILGQWMEKRGVREQMVIATKYTTPYRTGFGDKEIIVNTGGNGTKSLKSSVEWSLKNLRTDYIDLLYVHWWDHTTSIAELMQSLNDLVVAGKVHYLGISDSPAWIVSKANQYARDHGLRQFVVYQGKWSAAIRDFEREIIPMAISEGMALAPWGALGSGHFKTDAQRASTTNGRNFMPPSAKELSVSKALEAIANKKSTAITSIALAYVMAKTPYVFPICGGRTVEQLKSNIEGLSVELTKEDIEDIEKASPLDLGFPHTMIGLGPDGYLNNMGGFCDWVKAPEAIAPRKL</sequence>
<evidence type="ECO:0000256" key="1">
    <source>
        <dbReference type="ARBA" id="ARBA00022857"/>
    </source>
</evidence>
<keyword evidence="1" id="KW-0521">NADP</keyword>
<proteinExistence type="inferred from homology"/>
<dbReference type="Gene3D" id="3.20.20.100">
    <property type="entry name" value="NADP-dependent oxidoreductase domain"/>
    <property type="match status" value="1"/>
</dbReference>
<dbReference type="PANTHER" id="PTHR43364">
    <property type="entry name" value="NADH-SPECIFIC METHYLGLYOXAL REDUCTASE-RELATED"/>
    <property type="match status" value="1"/>
</dbReference>
<dbReference type="Pfam" id="PF00248">
    <property type="entry name" value="Aldo_ket_red"/>
    <property type="match status" value="1"/>
</dbReference>
<comment type="similarity">
    <text evidence="3">Belongs to the aldo/keto reductase family. Aldo/keto reductase 2 subfamily.</text>
</comment>
<dbReference type="InterPro" id="IPR020471">
    <property type="entry name" value="AKR"/>
</dbReference>
<dbReference type="Proteomes" id="UP000184330">
    <property type="component" value="Unassembled WGS sequence"/>
</dbReference>
<gene>
    <name evidence="5" type="ORF">PAC_00150</name>
</gene>